<accession>A0ABR7WZQ9</accession>
<keyword evidence="1" id="KW-0677">Repeat</keyword>
<evidence type="ECO:0000256" key="1">
    <source>
        <dbReference type="ARBA" id="ARBA00022737"/>
    </source>
</evidence>
<organism evidence="4 5">
    <name type="scientific">Mucilaginibacter pankratovii</name>
    <dbReference type="NCBI Taxonomy" id="2772110"/>
    <lineage>
        <taxon>Bacteria</taxon>
        <taxon>Pseudomonadati</taxon>
        <taxon>Bacteroidota</taxon>
        <taxon>Sphingobacteriia</taxon>
        <taxon>Sphingobacteriales</taxon>
        <taxon>Sphingobacteriaceae</taxon>
        <taxon>Mucilaginibacter</taxon>
    </lineage>
</organism>
<proteinExistence type="predicted"/>
<dbReference type="InterPro" id="IPR036770">
    <property type="entry name" value="Ankyrin_rpt-contain_sf"/>
</dbReference>
<keyword evidence="2 3" id="KW-0040">ANK repeat</keyword>
<gene>
    <name evidence="4" type="ORF">IDJ77_25270</name>
</gene>
<dbReference type="PANTHER" id="PTHR24193">
    <property type="entry name" value="ANKYRIN REPEAT PROTEIN"/>
    <property type="match status" value="1"/>
</dbReference>
<dbReference type="Gene3D" id="1.25.40.20">
    <property type="entry name" value="Ankyrin repeat-containing domain"/>
    <property type="match status" value="1"/>
</dbReference>
<dbReference type="PROSITE" id="PS50088">
    <property type="entry name" value="ANK_REPEAT"/>
    <property type="match status" value="1"/>
</dbReference>
<keyword evidence="5" id="KW-1185">Reference proteome</keyword>
<feature type="repeat" description="ANK" evidence="3">
    <location>
        <begin position="217"/>
        <end position="249"/>
    </location>
</feature>
<dbReference type="InterPro" id="IPR050663">
    <property type="entry name" value="Ankyrin-SOCS_Box"/>
</dbReference>
<dbReference type="InterPro" id="IPR002110">
    <property type="entry name" value="Ankyrin_rpt"/>
</dbReference>
<comment type="caution">
    <text evidence="4">The sequence shown here is derived from an EMBL/GenBank/DDBJ whole genome shotgun (WGS) entry which is preliminary data.</text>
</comment>
<dbReference type="RefSeq" id="WP_191191776.1">
    <property type="nucleotide sequence ID" value="NZ_JACWMY010000016.1"/>
</dbReference>
<dbReference type="SUPFAM" id="SSF48403">
    <property type="entry name" value="Ankyrin repeat"/>
    <property type="match status" value="1"/>
</dbReference>
<evidence type="ECO:0000313" key="4">
    <source>
        <dbReference type="EMBL" id="MBD1367147.1"/>
    </source>
</evidence>
<protein>
    <submittedName>
        <fullName evidence="4">Ankyrin repeat domain-containing protein</fullName>
    </submittedName>
</protein>
<dbReference type="EMBL" id="JACWMY010000016">
    <property type="protein sequence ID" value="MBD1367147.1"/>
    <property type="molecule type" value="Genomic_DNA"/>
</dbReference>
<evidence type="ECO:0000256" key="2">
    <source>
        <dbReference type="ARBA" id="ARBA00023043"/>
    </source>
</evidence>
<dbReference type="PANTHER" id="PTHR24193:SF121">
    <property type="entry name" value="ADA2A-CONTAINING COMPLEX COMPONENT 3, ISOFORM D"/>
    <property type="match status" value="1"/>
</dbReference>
<evidence type="ECO:0000256" key="3">
    <source>
        <dbReference type="PROSITE-ProRule" id="PRU00023"/>
    </source>
</evidence>
<dbReference type="Pfam" id="PF12796">
    <property type="entry name" value="Ank_2"/>
    <property type="match status" value="1"/>
</dbReference>
<reference evidence="4 5" key="1">
    <citation type="submission" date="2020-09" db="EMBL/GenBank/DDBJ databases">
        <title>Novel species of Mucilaginibacter isolated from a glacier on the Tibetan Plateau.</title>
        <authorList>
            <person name="Liu Q."/>
            <person name="Xin Y.-H."/>
        </authorList>
    </citation>
    <scope>NUCLEOTIDE SEQUENCE [LARGE SCALE GENOMIC DNA]</scope>
    <source>
        <strain evidence="4 5">ZT4R22</strain>
    </source>
</reference>
<dbReference type="PROSITE" id="PS50297">
    <property type="entry name" value="ANK_REP_REGION"/>
    <property type="match status" value="1"/>
</dbReference>
<dbReference type="Proteomes" id="UP000606600">
    <property type="component" value="Unassembled WGS sequence"/>
</dbReference>
<dbReference type="SMART" id="SM00248">
    <property type="entry name" value="ANK"/>
    <property type="match status" value="3"/>
</dbReference>
<name>A0ABR7WZQ9_9SPHI</name>
<sequence length="292" mass="31192">MQTSDITDTIFLQAVEAIDCGDIALLQKLVADNPRLITDRLQTTEEGYFKDPYLLWFVADNPIRHEKLPANIVDITNLLIAAVKAKAPDTAQYQLDYCLGLVATGRIPRDCSVQIPMMDALINAGATPGGGMGALANGNTEAASYLIERGGKLTLGVAIGLRRMDDTDRLLQTATTDEKLSSLTAAAFYGMADMVKFLLDKGVEPNGYPEPNSGFHSHATPLHQAVWSGSLETVRLLVEAGADLNAADKVYGATPLGWAEYAPSEGGDEAALLNFAQIGSYLKSAVNKDADS</sequence>
<evidence type="ECO:0000313" key="5">
    <source>
        <dbReference type="Proteomes" id="UP000606600"/>
    </source>
</evidence>